<feature type="region of interest" description="Disordered" evidence="4">
    <location>
        <begin position="1269"/>
        <end position="1288"/>
    </location>
</feature>
<evidence type="ECO:0000313" key="7">
    <source>
        <dbReference type="Proteomes" id="UP001150538"/>
    </source>
</evidence>
<dbReference type="InterPro" id="IPR036047">
    <property type="entry name" value="F-box-like_dom_sf"/>
</dbReference>
<dbReference type="InterPro" id="IPR019775">
    <property type="entry name" value="WD40_repeat_CS"/>
</dbReference>
<accession>A0A9W7ZTE6</accession>
<dbReference type="PANTHER" id="PTHR19848">
    <property type="entry name" value="WD40 REPEAT PROTEIN"/>
    <property type="match status" value="1"/>
</dbReference>
<feature type="compositionally biased region" description="Gly residues" evidence="4">
    <location>
        <begin position="200"/>
        <end position="211"/>
    </location>
</feature>
<dbReference type="Pfam" id="PF12937">
    <property type="entry name" value="F-box-like"/>
    <property type="match status" value="1"/>
</dbReference>
<feature type="region of interest" description="Disordered" evidence="4">
    <location>
        <begin position="1317"/>
        <end position="1375"/>
    </location>
</feature>
<feature type="region of interest" description="Disordered" evidence="4">
    <location>
        <begin position="189"/>
        <end position="215"/>
    </location>
</feature>
<feature type="region of interest" description="Disordered" evidence="4">
    <location>
        <begin position="320"/>
        <end position="364"/>
    </location>
</feature>
<dbReference type="InterPro" id="IPR015943">
    <property type="entry name" value="WD40/YVTN_repeat-like_dom_sf"/>
</dbReference>
<dbReference type="SUPFAM" id="SSF50978">
    <property type="entry name" value="WD40 repeat-like"/>
    <property type="match status" value="1"/>
</dbReference>
<keyword evidence="1 3" id="KW-0853">WD repeat</keyword>
<dbReference type="EMBL" id="JANBPU010000336">
    <property type="protein sequence ID" value="KAJ1912540.1"/>
    <property type="molecule type" value="Genomic_DNA"/>
</dbReference>
<feature type="repeat" description="WD" evidence="3">
    <location>
        <begin position="1097"/>
        <end position="1138"/>
    </location>
</feature>
<feature type="region of interest" description="Disordered" evidence="4">
    <location>
        <begin position="828"/>
        <end position="853"/>
    </location>
</feature>
<feature type="compositionally biased region" description="Polar residues" evidence="4">
    <location>
        <begin position="427"/>
        <end position="439"/>
    </location>
</feature>
<evidence type="ECO:0000313" key="6">
    <source>
        <dbReference type="EMBL" id="KAJ1912540.1"/>
    </source>
</evidence>
<dbReference type="PRINTS" id="PR00320">
    <property type="entry name" value="GPROTEINBRPT"/>
</dbReference>
<keyword evidence="2" id="KW-0677">Repeat</keyword>
<protein>
    <submittedName>
        <fullName evidence="6">SCF ubiquitin ligase complex subunit cdc4</fullName>
    </submittedName>
</protein>
<dbReference type="GO" id="GO:0016874">
    <property type="term" value="F:ligase activity"/>
    <property type="evidence" value="ECO:0007669"/>
    <property type="project" value="UniProtKB-KW"/>
</dbReference>
<dbReference type="SUPFAM" id="SSF81383">
    <property type="entry name" value="F-box domain"/>
    <property type="match status" value="1"/>
</dbReference>
<feature type="compositionally biased region" description="Low complexity" evidence="4">
    <location>
        <begin position="355"/>
        <end position="364"/>
    </location>
</feature>
<feature type="domain" description="F-box" evidence="5">
    <location>
        <begin position="729"/>
        <end position="776"/>
    </location>
</feature>
<evidence type="ECO:0000256" key="4">
    <source>
        <dbReference type="SAM" id="MobiDB-lite"/>
    </source>
</evidence>
<comment type="caution">
    <text evidence="6">The sequence shown here is derived from an EMBL/GenBank/DDBJ whole genome shotgun (WGS) entry which is preliminary data.</text>
</comment>
<feature type="compositionally biased region" description="Polar residues" evidence="4">
    <location>
        <begin position="74"/>
        <end position="94"/>
    </location>
</feature>
<feature type="compositionally biased region" description="Polar residues" evidence="4">
    <location>
        <begin position="1342"/>
        <end position="1375"/>
    </location>
</feature>
<dbReference type="Pfam" id="PF00400">
    <property type="entry name" value="WD40"/>
    <property type="match status" value="5"/>
</dbReference>
<feature type="compositionally biased region" description="Polar residues" evidence="4">
    <location>
        <begin position="1274"/>
        <end position="1283"/>
    </location>
</feature>
<feature type="region of interest" description="Disordered" evidence="4">
    <location>
        <begin position="393"/>
        <end position="463"/>
    </location>
</feature>
<organism evidence="6 7">
    <name type="scientific">Mycoemilia scoparia</name>
    <dbReference type="NCBI Taxonomy" id="417184"/>
    <lineage>
        <taxon>Eukaryota</taxon>
        <taxon>Fungi</taxon>
        <taxon>Fungi incertae sedis</taxon>
        <taxon>Zoopagomycota</taxon>
        <taxon>Kickxellomycotina</taxon>
        <taxon>Kickxellomycetes</taxon>
        <taxon>Kickxellales</taxon>
        <taxon>Kickxellaceae</taxon>
        <taxon>Mycoemilia</taxon>
    </lineage>
</organism>
<dbReference type="PROSITE" id="PS50294">
    <property type="entry name" value="WD_REPEATS_REGION"/>
    <property type="match status" value="3"/>
</dbReference>
<feature type="compositionally biased region" description="Basic and acidic residues" evidence="4">
    <location>
        <begin position="833"/>
        <end position="843"/>
    </location>
</feature>
<dbReference type="InterPro" id="IPR001810">
    <property type="entry name" value="F-box_dom"/>
</dbReference>
<evidence type="ECO:0000256" key="3">
    <source>
        <dbReference type="PROSITE-ProRule" id="PRU00221"/>
    </source>
</evidence>
<proteinExistence type="predicted"/>
<feature type="compositionally biased region" description="Low complexity" evidence="4">
    <location>
        <begin position="407"/>
        <end position="426"/>
    </location>
</feature>
<keyword evidence="6" id="KW-0436">Ligase</keyword>
<name>A0A9W7ZTE6_9FUNG</name>
<dbReference type="OrthoDB" id="190105at2759"/>
<dbReference type="Gene3D" id="2.130.10.10">
    <property type="entry name" value="YVTN repeat-like/Quinoprotein amine dehydrogenase"/>
    <property type="match status" value="1"/>
</dbReference>
<keyword evidence="7" id="KW-1185">Reference proteome</keyword>
<dbReference type="Proteomes" id="UP001150538">
    <property type="component" value="Unassembled WGS sequence"/>
</dbReference>
<dbReference type="InterPro" id="IPR036322">
    <property type="entry name" value="WD40_repeat_dom_sf"/>
</dbReference>
<gene>
    <name evidence="6" type="primary">CDC4</name>
    <name evidence="6" type="ORF">H4219_005561</name>
</gene>
<evidence type="ECO:0000256" key="2">
    <source>
        <dbReference type="ARBA" id="ARBA00022737"/>
    </source>
</evidence>
<dbReference type="InterPro" id="IPR020472">
    <property type="entry name" value="WD40_PAC1"/>
</dbReference>
<dbReference type="InterPro" id="IPR001680">
    <property type="entry name" value="WD40_rpt"/>
</dbReference>
<feature type="repeat" description="WD" evidence="3">
    <location>
        <begin position="1139"/>
        <end position="1178"/>
    </location>
</feature>
<feature type="repeat" description="WD" evidence="3">
    <location>
        <begin position="1057"/>
        <end position="1096"/>
    </location>
</feature>
<reference evidence="6" key="1">
    <citation type="submission" date="2022-07" db="EMBL/GenBank/DDBJ databases">
        <title>Phylogenomic reconstructions and comparative analyses of Kickxellomycotina fungi.</title>
        <authorList>
            <person name="Reynolds N.K."/>
            <person name="Stajich J.E."/>
            <person name="Barry K."/>
            <person name="Grigoriev I.V."/>
            <person name="Crous P."/>
            <person name="Smith M.E."/>
        </authorList>
    </citation>
    <scope>NUCLEOTIDE SEQUENCE</scope>
    <source>
        <strain evidence="6">NBRC 100468</strain>
    </source>
</reference>
<dbReference type="PROSITE" id="PS50082">
    <property type="entry name" value="WD_REPEATS_2"/>
    <property type="match status" value="5"/>
</dbReference>
<dbReference type="SMART" id="SM00320">
    <property type="entry name" value="WD40"/>
    <property type="match status" value="6"/>
</dbReference>
<evidence type="ECO:0000256" key="1">
    <source>
        <dbReference type="ARBA" id="ARBA00022574"/>
    </source>
</evidence>
<feature type="repeat" description="WD" evidence="3">
    <location>
        <begin position="928"/>
        <end position="967"/>
    </location>
</feature>
<evidence type="ECO:0000259" key="5">
    <source>
        <dbReference type="PROSITE" id="PS50181"/>
    </source>
</evidence>
<feature type="repeat" description="WD" evidence="3">
    <location>
        <begin position="1000"/>
        <end position="1021"/>
    </location>
</feature>
<dbReference type="PROSITE" id="PS50181">
    <property type="entry name" value="FBOX"/>
    <property type="match status" value="1"/>
</dbReference>
<dbReference type="SMART" id="SM00256">
    <property type="entry name" value="FBOX"/>
    <property type="match status" value="1"/>
</dbReference>
<dbReference type="CDD" id="cd00200">
    <property type="entry name" value="WD40"/>
    <property type="match status" value="1"/>
</dbReference>
<feature type="compositionally biased region" description="Polar residues" evidence="4">
    <location>
        <begin position="1"/>
        <end position="43"/>
    </location>
</feature>
<dbReference type="Gene3D" id="1.20.1280.50">
    <property type="match status" value="1"/>
</dbReference>
<dbReference type="PROSITE" id="PS00678">
    <property type="entry name" value="WD_REPEATS_1"/>
    <property type="match status" value="1"/>
</dbReference>
<feature type="region of interest" description="Disordered" evidence="4">
    <location>
        <begin position="538"/>
        <end position="561"/>
    </location>
</feature>
<sequence length="1375" mass="151114">MQHFTGNPRASTSSGDNNGGQNFNALSDTPGSDQRTAMTSADSSSRDINRIHMMPTPTNTERYAQHKVVGATLESGSSSKPLTAHNNAGASNKVSSRRRQKQIQQYYSNLHHPIPSHPYGVSTAAATSSSTVGTPMLNTGGSNEHQHQHHHQFYQPGVPSNMTTSSALGKNTIHTVSYSNGNEFQNPHRNNIYNRSSDSGNGGVGGNGGNGSETSLYISAGTTRTVTTTTVTTTTSMPPLVFPAVSIEKRTNPKHYPLADSKIPPALIEFVSQMDDAGALITEDELGQLENYTSLNPANSALYAGNAKYMGFVGPFPGAASASTGSGIRKRQASPPSTANRVLTPKYTQDDDKNSSGGLLAGASRSNAGVTANRFVGNDGGHIDHAGNRQRPLSLVSAGKPPLHFRSSAGQNNNSGVNNSDNCVVGTTHTCQLSPSASHKPTKRAKPRDDNSASYFSEDADVDESYPTEALLSASSTSSAAGQLRSFQTIIAHDSAKACNFERDDVENRFSQIDAVGEVEGSVNNDEEEMQDINHDDQQDGMSIAMPSDDNEAPLPSPQQSPRLEAVNCMIESDAEDMDGASMDAMSIEAGMTFKQHRKGKMSGEYDSKALARHETLSPASSRGDLKGHAFSQHYGANGFNSADIETMPQMGFGTHGQNNQLVQKDHYNDHQDAATVDLSSLQSIKSILGTYDHLPPNMQSYILFHFLKRTPRDVLQFTAQTLLPVLRRDFIGELPTEISTRILKFMDPKTLCAASCVNKRWHRVINTNRSLWKHQLIRHNYMHTPSHQHPKALSMFNLGEDPKQSILEGYNPPLTELEQEHVSLAVGANKGSRNDRSGEKMSSRQRNSSTSMPFRLWSNPCRDEFHRKAVLERRWVDGKGKVLRFKLPEDGLTVTCIDFDEKYLIVGLDFYDTLVYCVKTGKIIRRLHGHEGGVWTFARAGETLVTGSTDRHIRVWDLNTGECTHLFAGHTSTVRCLKVSLPTDVRTPEQRRNGIEPIYEPQEPIIVSGSRDSTIKVWKLPSPKADPPYHHDSNVQQQGDDSLNVTKVNPYFKRSLCGHTASVRTMAVYGRLVFSGSYDCTVRVWDSTTGTCLHNLKGHGDKVYSVALDPDRHNVFSGSVDCTIRMWNWDTGELLAVMNGHESLVGLLSLHHGSLVSAGVDSALRVWDPTTGENRHTLKRDNVEAITCFQFDGTKLISGAGEAKMWDHRTGKFIRNVVSGVRGIWQTAFTDSKLAVGVQSVNLSYFEIHDFSPELDDEETPNEMEVVGWDEPNSATIVTTNRPPEDPAIRENLEYNQQQQQLNIRLNQLRNIRNNRQQFYPNPPSQHQQQQRAENAIHPSQGPQLTGQATTSAAPLRSNTTNEPRQQRPSSSAQ</sequence>
<feature type="region of interest" description="Disordered" evidence="4">
    <location>
        <begin position="1"/>
        <end position="97"/>
    </location>
</feature>
<dbReference type="PANTHER" id="PTHR19848:SF8">
    <property type="entry name" value="F-BOX AND WD REPEAT DOMAIN CONTAINING 7"/>
    <property type="match status" value="1"/>
</dbReference>